<keyword evidence="1" id="KW-0732">Signal</keyword>
<dbReference type="EnsemblProtists" id="EKX34492">
    <property type="protein sequence ID" value="EKX34492"/>
    <property type="gene ID" value="GUITHDRAFT_147191"/>
</dbReference>
<gene>
    <name evidence="2" type="ORF">GUITHDRAFT_147191</name>
</gene>
<evidence type="ECO:0000313" key="4">
    <source>
        <dbReference type="Proteomes" id="UP000011087"/>
    </source>
</evidence>
<dbReference type="HOGENOM" id="CLU_506661_0_0_1"/>
<organism evidence="2">
    <name type="scientific">Guillardia theta (strain CCMP2712)</name>
    <name type="common">Cryptophyte</name>
    <dbReference type="NCBI Taxonomy" id="905079"/>
    <lineage>
        <taxon>Eukaryota</taxon>
        <taxon>Cryptophyceae</taxon>
        <taxon>Pyrenomonadales</taxon>
        <taxon>Geminigeraceae</taxon>
        <taxon>Guillardia</taxon>
    </lineage>
</organism>
<reference evidence="3" key="3">
    <citation type="submission" date="2015-06" db="UniProtKB">
        <authorList>
            <consortium name="EnsemblProtists"/>
        </authorList>
    </citation>
    <scope>IDENTIFICATION</scope>
</reference>
<sequence length="538" mass="59292">MAPCAVVLLLLLLLPITCCQQYLNCDKLAVTQKYLYSNWGILHDNCETCLQGTEATFMAEHPCDKQVMNAFLLLKEVSHLFFFKQDSVDVFLTDVISGAYLSITTSSQASSATPFSIPIIGNTTGVQDIMARYPSECNINLNALHPTLKDIMLEKQGIAEKCYSLQSSGQYSAVCSSPEYSSSSYCNGFLEMWYGAGRAVSISQEFEACSTLVQMGNTSQEYCWAYIFYDSCPTASRPYVSVTMARPCKQVCGPVVDAAVTYSAYQGRQQGSFGPYLNCDKLAVTQKYLYSNWGILHDNCETCLQGTEATFMAEHPCDKQVMNAFLLLKEVSHLFFFKQDSVDVFLTDVISGAYLSITTSSQASSATPFSIPIIGNTTGVQDIMARYPSECNINLNALHPTLKDIMLEKQGIAEKCYSLQSSGQYSAVCSSPEYSSGSYCNGFLEMWYGAVRAMGNTSQEYCWAYIFYDSCPTASRPYVSVTMARPCKQVCGPVVDAAVAHPVDSATAHLASQGRQQGLLGDTIKEFWELGSVMYRHE</sequence>
<protein>
    <submittedName>
        <fullName evidence="2 3">Uncharacterized protein</fullName>
    </submittedName>
</protein>
<evidence type="ECO:0000256" key="1">
    <source>
        <dbReference type="SAM" id="SignalP"/>
    </source>
</evidence>
<feature type="signal peptide" evidence="1">
    <location>
        <begin position="1"/>
        <end position="19"/>
    </location>
</feature>
<dbReference type="PaxDb" id="55529-EKX34492"/>
<evidence type="ECO:0000313" key="2">
    <source>
        <dbReference type="EMBL" id="EKX34492.1"/>
    </source>
</evidence>
<feature type="chain" id="PRO_5008769974" evidence="1">
    <location>
        <begin position="20"/>
        <end position="538"/>
    </location>
</feature>
<accession>L1IEG9</accession>
<dbReference type="AlphaFoldDB" id="L1IEG9"/>
<dbReference type="GeneID" id="17291217"/>
<proteinExistence type="predicted"/>
<dbReference type="EMBL" id="JH993108">
    <property type="protein sequence ID" value="EKX34492.1"/>
    <property type="molecule type" value="Genomic_DNA"/>
</dbReference>
<reference evidence="4" key="2">
    <citation type="submission" date="2012-11" db="EMBL/GenBank/DDBJ databases">
        <authorList>
            <person name="Kuo A."/>
            <person name="Curtis B.A."/>
            <person name="Tanifuji G."/>
            <person name="Burki F."/>
            <person name="Gruber A."/>
            <person name="Irimia M."/>
            <person name="Maruyama S."/>
            <person name="Arias M.C."/>
            <person name="Ball S.G."/>
            <person name="Gile G.H."/>
            <person name="Hirakawa Y."/>
            <person name="Hopkins J.F."/>
            <person name="Rensing S.A."/>
            <person name="Schmutz J."/>
            <person name="Symeonidi A."/>
            <person name="Elias M."/>
            <person name="Eveleigh R.J."/>
            <person name="Herman E.K."/>
            <person name="Klute M.J."/>
            <person name="Nakayama T."/>
            <person name="Obornik M."/>
            <person name="Reyes-Prieto A."/>
            <person name="Armbrust E.V."/>
            <person name="Aves S.J."/>
            <person name="Beiko R.G."/>
            <person name="Coutinho P."/>
            <person name="Dacks J.B."/>
            <person name="Durnford D.G."/>
            <person name="Fast N.M."/>
            <person name="Green B.R."/>
            <person name="Grisdale C."/>
            <person name="Hempe F."/>
            <person name="Henrissat B."/>
            <person name="Hoppner M.P."/>
            <person name="Ishida K.-I."/>
            <person name="Kim E."/>
            <person name="Koreny L."/>
            <person name="Kroth P.G."/>
            <person name="Liu Y."/>
            <person name="Malik S.-B."/>
            <person name="Maier U.G."/>
            <person name="McRose D."/>
            <person name="Mock T."/>
            <person name="Neilson J.A."/>
            <person name="Onodera N.T."/>
            <person name="Poole A.M."/>
            <person name="Pritham E.J."/>
            <person name="Richards T.A."/>
            <person name="Rocap G."/>
            <person name="Roy S.W."/>
            <person name="Sarai C."/>
            <person name="Schaack S."/>
            <person name="Shirato S."/>
            <person name="Slamovits C.H."/>
            <person name="Spencer D.F."/>
            <person name="Suzuki S."/>
            <person name="Worden A.Z."/>
            <person name="Zauner S."/>
            <person name="Barry K."/>
            <person name="Bell C."/>
            <person name="Bharti A.K."/>
            <person name="Crow J.A."/>
            <person name="Grimwood J."/>
            <person name="Kramer R."/>
            <person name="Lindquist E."/>
            <person name="Lucas S."/>
            <person name="Salamov A."/>
            <person name="McFadden G.I."/>
            <person name="Lane C.E."/>
            <person name="Keeling P.J."/>
            <person name="Gray M.W."/>
            <person name="Grigoriev I.V."/>
            <person name="Archibald J.M."/>
        </authorList>
    </citation>
    <scope>NUCLEOTIDE SEQUENCE</scope>
    <source>
        <strain evidence="4">CCMP2712</strain>
    </source>
</reference>
<evidence type="ECO:0000313" key="3">
    <source>
        <dbReference type="EnsemblProtists" id="EKX34492"/>
    </source>
</evidence>
<name>L1IEG9_GUITC</name>
<reference evidence="2 4" key="1">
    <citation type="journal article" date="2012" name="Nature">
        <title>Algal genomes reveal evolutionary mosaicism and the fate of nucleomorphs.</title>
        <authorList>
            <consortium name="DOE Joint Genome Institute"/>
            <person name="Curtis B.A."/>
            <person name="Tanifuji G."/>
            <person name="Burki F."/>
            <person name="Gruber A."/>
            <person name="Irimia M."/>
            <person name="Maruyama S."/>
            <person name="Arias M.C."/>
            <person name="Ball S.G."/>
            <person name="Gile G.H."/>
            <person name="Hirakawa Y."/>
            <person name="Hopkins J.F."/>
            <person name="Kuo A."/>
            <person name="Rensing S.A."/>
            <person name="Schmutz J."/>
            <person name="Symeonidi A."/>
            <person name="Elias M."/>
            <person name="Eveleigh R.J."/>
            <person name="Herman E.K."/>
            <person name="Klute M.J."/>
            <person name="Nakayama T."/>
            <person name="Obornik M."/>
            <person name="Reyes-Prieto A."/>
            <person name="Armbrust E.V."/>
            <person name="Aves S.J."/>
            <person name="Beiko R.G."/>
            <person name="Coutinho P."/>
            <person name="Dacks J.B."/>
            <person name="Durnford D.G."/>
            <person name="Fast N.M."/>
            <person name="Green B.R."/>
            <person name="Grisdale C.J."/>
            <person name="Hempel F."/>
            <person name="Henrissat B."/>
            <person name="Hoppner M.P."/>
            <person name="Ishida K."/>
            <person name="Kim E."/>
            <person name="Koreny L."/>
            <person name="Kroth P.G."/>
            <person name="Liu Y."/>
            <person name="Malik S.B."/>
            <person name="Maier U.G."/>
            <person name="McRose D."/>
            <person name="Mock T."/>
            <person name="Neilson J.A."/>
            <person name="Onodera N.T."/>
            <person name="Poole A.M."/>
            <person name="Pritham E.J."/>
            <person name="Richards T.A."/>
            <person name="Rocap G."/>
            <person name="Roy S.W."/>
            <person name="Sarai C."/>
            <person name="Schaack S."/>
            <person name="Shirato S."/>
            <person name="Slamovits C.H."/>
            <person name="Spencer D.F."/>
            <person name="Suzuki S."/>
            <person name="Worden A.Z."/>
            <person name="Zauner S."/>
            <person name="Barry K."/>
            <person name="Bell C."/>
            <person name="Bharti A.K."/>
            <person name="Crow J.A."/>
            <person name="Grimwood J."/>
            <person name="Kramer R."/>
            <person name="Lindquist E."/>
            <person name="Lucas S."/>
            <person name="Salamov A."/>
            <person name="McFadden G.I."/>
            <person name="Lane C.E."/>
            <person name="Keeling P.J."/>
            <person name="Gray M.W."/>
            <person name="Grigoriev I.V."/>
            <person name="Archibald J.M."/>
        </authorList>
    </citation>
    <scope>NUCLEOTIDE SEQUENCE</scope>
    <source>
        <strain evidence="2 4">CCMP2712</strain>
    </source>
</reference>
<dbReference type="KEGG" id="gtt:GUITHDRAFT_147191"/>
<dbReference type="RefSeq" id="XP_005821472.1">
    <property type="nucleotide sequence ID" value="XM_005821415.1"/>
</dbReference>
<keyword evidence="4" id="KW-1185">Reference proteome</keyword>
<dbReference type="Proteomes" id="UP000011087">
    <property type="component" value="Unassembled WGS sequence"/>
</dbReference>